<evidence type="ECO:0000313" key="2">
    <source>
        <dbReference type="Proteomes" id="UP001596528"/>
    </source>
</evidence>
<protein>
    <submittedName>
        <fullName evidence="1">DUF2653 family protein</fullName>
    </submittedName>
</protein>
<reference evidence="2" key="1">
    <citation type="journal article" date="2019" name="Int. J. Syst. Evol. Microbiol.">
        <title>The Global Catalogue of Microorganisms (GCM) 10K type strain sequencing project: providing services to taxonomists for standard genome sequencing and annotation.</title>
        <authorList>
            <consortium name="The Broad Institute Genomics Platform"/>
            <consortium name="The Broad Institute Genome Sequencing Center for Infectious Disease"/>
            <person name="Wu L."/>
            <person name="Ma J."/>
        </authorList>
    </citation>
    <scope>NUCLEOTIDE SEQUENCE [LARGE SCALE GENOMIC DNA]</scope>
    <source>
        <strain evidence="2">JCM 18657</strain>
    </source>
</reference>
<evidence type="ECO:0000313" key="1">
    <source>
        <dbReference type="EMBL" id="MFC7750836.1"/>
    </source>
</evidence>
<keyword evidence="2" id="KW-1185">Reference proteome</keyword>
<comment type="caution">
    <text evidence="1">The sequence shown here is derived from an EMBL/GenBank/DDBJ whole genome shotgun (WGS) entry which is preliminary data.</text>
</comment>
<accession>A0ABW2V6H4</accession>
<name>A0ABW2V6H4_9BACL</name>
<proteinExistence type="predicted"/>
<dbReference type="RefSeq" id="WP_138789086.1">
    <property type="nucleotide sequence ID" value="NZ_JBHTGQ010000028.1"/>
</dbReference>
<sequence>MRLSEQQLINAVCEHMAERKQTRPELVNVELQWDEQYGYSAEVTVDGRTQVLVEANLIEAVMRYVYHHFNIRVYREDVSLDIDDEMYVELRV</sequence>
<organism evidence="1 2">
    <name type="scientific">Paenibacillus thermoaerophilus</name>
    <dbReference type="NCBI Taxonomy" id="1215385"/>
    <lineage>
        <taxon>Bacteria</taxon>
        <taxon>Bacillati</taxon>
        <taxon>Bacillota</taxon>
        <taxon>Bacilli</taxon>
        <taxon>Bacillales</taxon>
        <taxon>Paenibacillaceae</taxon>
        <taxon>Paenibacillus</taxon>
    </lineage>
</organism>
<dbReference type="Proteomes" id="UP001596528">
    <property type="component" value="Unassembled WGS sequence"/>
</dbReference>
<dbReference type="EMBL" id="JBHTGQ010000028">
    <property type="protein sequence ID" value="MFC7750836.1"/>
    <property type="molecule type" value="Genomic_DNA"/>
</dbReference>
<dbReference type="Pfam" id="PF10850">
    <property type="entry name" value="DUF2653"/>
    <property type="match status" value="1"/>
</dbReference>
<gene>
    <name evidence="1" type="ORF">ACFQWB_12985</name>
</gene>
<dbReference type="InterPro" id="IPR020516">
    <property type="entry name" value="Uncharacterised_YxcD"/>
</dbReference>